<keyword evidence="1" id="KW-0547">Nucleotide-binding</keyword>
<dbReference type="GO" id="GO:0005739">
    <property type="term" value="C:mitochondrion"/>
    <property type="evidence" value="ECO:0007669"/>
    <property type="project" value="TreeGrafter"/>
</dbReference>
<dbReference type="GO" id="GO:0008017">
    <property type="term" value="F:microtubule binding"/>
    <property type="evidence" value="ECO:0007669"/>
    <property type="project" value="TreeGrafter"/>
</dbReference>
<dbReference type="EnsemblFungi" id="MAPG_09727T0">
    <property type="protein sequence ID" value="MAPG_09727T0"/>
    <property type="gene ID" value="MAPG_09727"/>
</dbReference>
<dbReference type="EMBL" id="ADBL01002488">
    <property type="status" value="NOT_ANNOTATED_CDS"/>
    <property type="molecule type" value="Genomic_DNA"/>
</dbReference>
<dbReference type="GO" id="GO:0016559">
    <property type="term" value="P:peroxisome fission"/>
    <property type="evidence" value="ECO:0007669"/>
    <property type="project" value="TreeGrafter"/>
</dbReference>
<dbReference type="InterPro" id="IPR000375">
    <property type="entry name" value="Dynamin_stalk"/>
</dbReference>
<dbReference type="GO" id="GO:0000266">
    <property type="term" value="P:mitochondrial fission"/>
    <property type="evidence" value="ECO:0007669"/>
    <property type="project" value="TreeGrafter"/>
</dbReference>
<proteinExistence type="predicted"/>
<keyword evidence="7" id="KW-1185">Reference proteome</keyword>
<dbReference type="PROSITE" id="PS51718">
    <property type="entry name" value="G_DYNAMIN_2"/>
    <property type="match status" value="1"/>
</dbReference>
<dbReference type="InterPro" id="IPR030381">
    <property type="entry name" value="G_DYNAMIN_dom"/>
</dbReference>
<dbReference type="InterPro" id="IPR020850">
    <property type="entry name" value="GED_dom"/>
</dbReference>
<dbReference type="Pfam" id="PF00350">
    <property type="entry name" value="Dynamin_N"/>
    <property type="match status" value="1"/>
</dbReference>
<dbReference type="GO" id="GO:0006897">
    <property type="term" value="P:endocytosis"/>
    <property type="evidence" value="ECO:0007669"/>
    <property type="project" value="TreeGrafter"/>
</dbReference>
<dbReference type="EMBL" id="GL876976">
    <property type="protein sequence ID" value="KLU91205.1"/>
    <property type="molecule type" value="Genomic_DNA"/>
</dbReference>
<dbReference type="OrthoDB" id="415706at2759"/>
<dbReference type="Gene3D" id="3.40.50.300">
    <property type="entry name" value="P-loop containing nucleotide triphosphate hydrolases"/>
    <property type="match status" value="1"/>
</dbReference>
<evidence type="ECO:0000313" key="6">
    <source>
        <dbReference type="EnsemblFungi" id="MAPG_09727T0"/>
    </source>
</evidence>
<dbReference type="OMA" id="RMREELW"/>
<reference evidence="7" key="2">
    <citation type="submission" date="2010-05" db="EMBL/GenBank/DDBJ databases">
        <title>The genome sequence of Magnaporthe poae strain ATCC 64411.</title>
        <authorList>
            <person name="Ma L.-J."/>
            <person name="Dead R."/>
            <person name="Young S."/>
            <person name="Zeng Q."/>
            <person name="Koehrsen M."/>
            <person name="Alvarado L."/>
            <person name="Berlin A."/>
            <person name="Chapman S.B."/>
            <person name="Chen Z."/>
            <person name="Freedman E."/>
            <person name="Gellesch M."/>
            <person name="Goldberg J."/>
            <person name="Griggs A."/>
            <person name="Gujja S."/>
            <person name="Heilman E.R."/>
            <person name="Heiman D."/>
            <person name="Hepburn T."/>
            <person name="Howarth C."/>
            <person name="Jen D."/>
            <person name="Larson L."/>
            <person name="Mehta T."/>
            <person name="Neiman D."/>
            <person name="Pearson M."/>
            <person name="Roberts A."/>
            <person name="Saif S."/>
            <person name="Shea T."/>
            <person name="Shenoy N."/>
            <person name="Sisk P."/>
            <person name="Stolte C."/>
            <person name="Sykes S."/>
            <person name="Walk T."/>
            <person name="White J."/>
            <person name="Yandava C."/>
            <person name="Haas B."/>
            <person name="Nusbaum C."/>
            <person name="Birren B."/>
        </authorList>
    </citation>
    <scope>NUCLEOTIDE SEQUENCE [LARGE SCALE GENOMIC DNA]</scope>
    <source>
        <strain evidence="7">ATCC 64411 / 73-15</strain>
    </source>
</reference>
<reference evidence="5" key="3">
    <citation type="submission" date="2011-03" db="EMBL/GenBank/DDBJ databases">
        <title>Annotation of Magnaporthe poae ATCC 64411.</title>
        <authorList>
            <person name="Ma L.-J."/>
            <person name="Dead R."/>
            <person name="Young S.K."/>
            <person name="Zeng Q."/>
            <person name="Gargeya S."/>
            <person name="Fitzgerald M."/>
            <person name="Haas B."/>
            <person name="Abouelleil A."/>
            <person name="Alvarado L."/>
            <person name="Arachchi H.M."/>
            <person name="Berlin A."/>
            <person name="Brown A."/>
            <person name="Chapman S.B."/>
            <person name="Chen Z."/>
            <person name="Dunbar C."/>
            <person name="Freedman E."/>
            <person name="Gearin G."/>
            <person name="Gellesch M."/>
            <person name="Goldberg J."/>
            <person name="Griggs A."/>
            <person name="Gujja S."/>
            <person name="Heiman D."/>
            <person name="Howarth C."/>
            <person name="Larson L."/>
            <person name="Lui A."/>
            <person name="MacDonald P.J.P."/>
            <person name="Mehta T."/>
            <person name="Montmayeur A."/>
            <person name="Murphy C."/>
            <person name="Neiman D."/>
            <person name="Pearson M."/>
            <person name="Priest M."/>
            <person name="Roberts A."/>
            <person name="Saif S."/>
            <person name="Shea T."/>
            <person name="Shenoy N."/>
            <person name="Sisk P."/>
            <person name="Stolte C."/>
            <person name="Sykes S."/>
            <person name="Yandava C."/>
            <person name="Wortman J."/>
            <person name="Nusbaum C."/>
            <person name="Birren B."/>
        </authorList>
    </citation>
    <scope>NUCLEOTIDE SEQUENCE</scope>
    <source>
        <strain evidence="5">ATCC 64411</strain>
    </source>
</reference>
<sequence>MVGTLADGDRGNSATLIKVDRLRELIGNKISLPQLVVVGDQSSGKSSVLEGITGFAFPRDAELCTRYATQITCRREDYESVTVTIIPNEDADPDVAAKLKSFSRTLPEVTQMDNDMLGEIFKDVNKDLGVSSGSGDIKTEAGNAFSEHLLKIEICGPQQRHFTVIDVPGIFRKETQGVTTEADILLVKNMVMKYMRDPRTIILAIVPANVDPATQEILKLAKEVDPDMKRTMGVLTKPDLAIERAMQQIAINHVTGKRSDLTLGYYIVKNRGSDDENMTLGEGRKAEVAFFAKEPWSAIKDTGRAGTKALQIKVRGLLTDLVKQEFKQLRMEVVAQLASLGAEELALGPQRSDANSQRAYLSNLMGTREEFLSDKSDDSYAPKCDEPFPMLNQAESWCPSMVSTARDLVDLEKDVGSIMEYIEEVYRKSRGADLGTFNGSIIAAVFQEQTKNWEPITKAYIQIAKALVQKFIQDAFTAVCPDENVRDEVSENILQDRLDMCFRQADKHAKRLLDIERKNRSFTLNHYFNETLSKLQGNRLADGIKNVASLNYNNHGETLFKLSQIQLDNLVGQNNKSNLEHMHQYIHDVLKSYYKVALKRYIDNVCLQVVHHELLYSADSPLYILTPKLIHTLDDDQLEQYAGEDHAVRAQREKLARDIQNFKEALEVLKGTSKASM</sequence>
<evidence type="ECO:0000259" key="3">
    <source>
        <dbReference type="PROSITE" id="PS51388"/>
    </source>
</evidence>
<dbReference type="GO" id="GO:0005874">
    <property type="term" value="C:microtubule"/>
    <property type="evidence" value="ECO:0007669"/>
    <property type="project" value="TreeGrafter"/>
</dbReference>
<dbReference type="InterPro" id="IPR001401">
    <property type="entry name" value="Dynamin_GTPase"/>
</dbReference>
<evidence type="ECO:0000313" key="7">
    <source>
        <dbReference type="Proteomes" id="UP000011715"/>
    </source>
</evidence>
<dbReference type="PANTHER" id="PTHR11566:SF215">
    <property type="entry name" value="DYNAMIN GTPASE"/>
    <property type="match status" value="1"/>
</dbReference>
<dbReference type="Pfam" id="PF02212">
    <property type="entry name" value="GED"/>
    <property type="match status" value="1"/>
</dbReference>
<feature type="domain" description="Dynamin-type G" evidence="4">
    <location>
        <begin position="29"/>
        <end position="327"/>
    </location>
</feature>
<dbReference type="SUPFAM" id="SSF52540">
    <property type="entry name" value="P-loop containing nucleoside triphosphate hydrolases"/>
    <property type="match status" value="1"/>
</dbReference>
<gene>
    <name evidence="5" type="ORF">MAPG_09727</name>
</gene>
<organism evidence="6 7">
    <name type="scientific">Magnaporthiopsis poae (strain ATCC 64411 / 73-15)</name>
    <name type="common">Kentucky bluegrass fungus</name>
    <name type="synonym">Magnaporthe poae</name>
    <dbReference type="NCBI Taxonomy" id="644358"/>
    <lineage>
        <taxon>Eukaryota</taxon>
        <taxon>Fungi</taxon>
        <taxon>Dikarya</taxon>
        <taxon>Ascomycota</taxon>
        <taxon>Pezizomycotina</taxon>
        <taxon>Sordariomycetes</taxon>
        <taxon>Sordariomycetidae</taxon>
        <taxon>Magnaporthales</taxon>
        <taxon>Magnaporthaceae</taxon>
        <taxon>Magnaporthiopsis</taxon>
    </lineage>
</organism>
<dbReference type="CDD" id="cd08771">
    <property type="entry name" value="DLP_1"/>
    <property type="match status" value="1"/>
</dbReference>
<protein>
    <recommendedName>
        <fullName evidence="8">Interferon-induced GTP-binding protein Mx1</fullName>
    </recommendedName>
</protein>
<accession>A0A0C4EAQ0</accession>
<dbReference type="GO" id="GO:0048312">
    <property type="term" value="P:intracellular distribution of mitochondria"/>
    <property type="evidence" value="ECO:0007669"/>
    <property type="project" value="TreeGrafter"/>
</dbReference>
<feature type="domain" description="GED" evidence="3">
    <location>
        <begin position="583"/>
        <end position="677"/>
    </location>
</feature>
<name>A0A0C4EAQ0_MAGP6</name>
<reference evidence="6" key="5">
    <citation type="submission" date="2015-06" db="UniProtKB">
        <authorList>
            <consortium name="EnsemblFungi"/>
        </authorList>
    </citation>
    <scope>IDENTIFICATION</scope>
    <source>
        <strain evidence="6">ATCC 64411</strain>
    </source>
</reference>
<evidence type="ECO:0008006" key="8">
    <source>
        <dbReference type="Google" id="ProtNLM"/>
    </source>
</evidence>
<dbReference type="Gene3D" id="1.20.120.1240">
    <property type="entry name" value="Dynamin, middle domain"/>
    <property type="match status" value="1"/>
</dbReference>
<dbReference type="GO" id="GO:0003924">
    <property type="term" value="F:GTPase activity"/>
    <property type="evidence" value="ECO:0007669"/>
    <property type="project" value="InterPro"/>
</dbReference>
<dbReference type="AlphaFoldDB" id="A0A0C4EAQ0"/>
<dbReference type="InterPro" id="IPR022812">
    <property type="entry name" value="Dynamin"/>
</dbReference>
<reference evidence="5" key="1">
    <citation type="submission" date="2010-05" db="EMBL/GenBank/DDBJ databases">
        <title>The Genome Sequence of Magnaporthe poae strain ATCC 64411.</title>
        <authorList>
            <consortium name="The Broad Institute Genome Sequencing Platform"/>
            <consortium name="Broad Institute Genome Sequencing Center for Infectious Disease"/>
            <person name="Ma L.-J."/>
            <person name="Dead R."/>
            <person name="Young S."/>
            <person name="Zeng Q."/>
            <person name="Koehrsen M."/>
            <person name="Alvarado L."/>
            <person name="Berlin A."/>
            <person name="Chapman S.B."/>
            <person name="Chen Z."/>
            <person name="Freedman E."/>
            <person name="Gellesch M."/>
            <person name="Goldberg J."/>
            <person name="Griggs A."/>
            <person name="Gujja S."/>
            <person name="Heilman E.R."/>
            <person name="Heiman D."/>
            <person name="Hepburn T."/>
            <person name="Howarth C."/>
            <person name="Jen D."/>
            <person name="Larson L."/>
            <person name="Mehta T."/>
            <person name="Neiman D."/>
            <person name="Pearson M."/>
            <person name="Roberts A."/>
            <person name="Saif S."/>
            <person name="Shea T."/>
            <person name="Shenoy N."/>
            <person name="Sisk P."/>
            <person name="Stolte C."/>
            <person name="Sykes S."/>
            <person name="Walk T."/>
            <person name="White J."/>
            <person name="Yandava C."/>
            <person name="Haas B."/>
            <person name="Nusbaum C."/>
            <person name="Birren B."/>
        </authorList>
    </citation>
    <scope>NUCLEOTIDE SEQUENCE</scope>
    <source>
        <strain evidence="5">ATCC 64411</strain>
    </source>
</reference>
<dbReference type="GO" id="GO:0005525">
    <property type="term" value="F:GTP binding"/>
    <property type="evidence" value="ECO:0007669"/>
    <property type="project" value="InterPro"/>
</dbReference>
<dbReference type="PRINTS" id="PR00195">
    <property type="entry name" value="DYNAMIN"/>
</dbReference>
<evidence type="ECO:0000259" key="4">
    <source>
        <dbReference type="PROSITE" id="PS51718"/>
    </source>
</evidence>
<evidence type="ECO:0000256" key="1">
    <source>
        <dbReference type="ARBA" id="ARBA00022741"/>
    </source>
</evidence>
<dbReference type="Proteomes" id="UP000011715">
    <property type="component" value="Unassembled WGS sequence"/>
</dbReference>
<dbReference type="STRING" id="644358.A0A0C4EAQ0"/>
<dbReference type="VEuPathDB" id="FungiDB:MAPG_09727"/>
<reference evidence="6" key="4">
    <citation type="journal article" date="2015" name="G3 (Bethesda)">
        <title>Genome sequences of three phytopathogenic species of the Magnaporthaceae family of fungi.</title>
        <authorList>
            <person name="Okagaki L.H."/>
            <person name="Nunes C.C."/>
            <person name="Sailsbery J."/>
            <person name="Clay B."/>
            <person name="Brown D."/>
            <person name="John T."/>
            <person name="Oh Y."/>
            <person name="Young N."/>
            <person name="Fitzgerald M."/>
            <person name="Haas B.J."/>
            <person name="Zeng Q."/>
            <person name="Young S."/>
            <person name="Adiconis X."/>
            <person name="Fan L."/>
            <person name="Levin J.Z."/>
            <person name="Mitchell T.K."/>
            <person name="Okubara P.A."/>
            <person name="Farman M.L."/>
            <person name="Kohn L.M."/>
            <person name="Birren B."/>
            <person name="Ma L.-J."/>
            <person name="Dean R.A."/>
        </authorList>
    </citation>
    <scope>NUCLEOTIDE SEQUENCE</scope>
    <source>
        <strain evidence="6">ATCC 64411 / 73-15</strain>
    </source>
</reference>
<evidence type="ECO:0000313" key="5">
    <source>
        <dbReference type="EMBL" id="KLU91205.1"/>
    </source>
</evidence>
<dbReference type="Pfam" id="PF01031">
    <property type="entry name" value="Dynamin_M"/>
    <property type="match status" value="1"/>
</dbReference>
<dbReference type="InterPro" id="IPR045063">
    <property type="entry name" value="Dynamin_N"/>
</dbReference>
<evidence type="ECO:0000256" key="2">
    <source>
        <dbReference type="ARBA" id="ARBA00023134"/>
    </source>
</evidence>
<dbReference type="SMART" id="SM00053">
    <property type="entry name" value="DYNc"/>
    <property type="match status" value="1"/>
</dbReference>
<dbReference type="PANTHER" id="PTHR11566">
    <property type="entry name" value="DYNAMIN"/>
    <property type="match status" value="1"/>
</dbReference>
<dbReference type="eggNOG" id="KOG0446">
    <property type="taxonomic scope" value="Eukaryota"/>
</dbReference>
<dbReference type="GO" id="GO:0016020">
    <property type="term" value="C:membrane"/>
    <property type="evidence" value="ECO:0007669"/>
    <property type="project" value="TreeGrafter"/>
</dbReference>
<dbReference type="InterPro" id="IPR027417">
    <property type="entry name" value="P-loop_NTPase"/>
</dbReference>
<dbReference type="InterPro" id="IPR003130">
    <property type="entry name" value="GED"/>
</dbReference>
<keyword evidence="2" id="KW-0342">GTP-binding</keyword>
<dbReference type="PROSITE" id="PS51388">
    <property type="entry name" value="GED"/>
    <property type="match status" value="1"/>
</dbReference>